<protein>
    <recommendedName>
        <fullName evidence="6">Cation efflux protein transmembrane domain-containing protein</fullName>
    </recommendedName>
</protein>
<evidence type="ECO:0000256" key="4">
    <source>
        <dbReference type="ARBA" id="ARBA00023136"/>
    </source>
</evidence>
<dbReference type="STRING" id="1797542.A3J59_01380"/>
<feature type="transmembrane region" description="Helical" evidence="5">
    <location>
        <begin position="113"/>
        <end position="131"/>
    </location>
</feature>
<dbReference type="Gene3D" id="1.20.1510.10">
    <property type="entry name" value="Cation efflux protein transmembrane domain"/>
    <property type="match status" value="1"/>
</dbReference>
<reference evidence="7 8" key="1">
    <citation type="journal article" date="2016" name="Nat. Commun.">
        <title>Thousands of microbial genomes shed light on interconnected biogeochemical processes in an aquifer system.</title>
        <authorList>
            <person name="Anantharaman K."/>
            <person name="Brown C.T."/>
            <person name="Hug L.A."/>
            <person name="Sharon I."/>
            <person name="Castelle C.J."/>
            <person name="Probst A.J."/>
            <person name="Thomas B.C."/>
            <person name="Singh A."/>
            <person name="Wilkins M.J."/>
            <person name="Karaoz U."/>
            <person name="Brodie E.L."/>
            <person name="Williams K.H."/>
            <person name="Hubbard S.S."/>
            <person name="Banfield J.F."/>
        </authorList>
    </citation>
    <scope>NUCLEOTIDE SEQUENCE [LARGE SCALE GENOMIC DNA]</scope>
</reference>
<evidence type="ECO:0000259" key="6">
    <source>
        <dbReference type="Pfam" id="PF01545"/>
    </source>
</evidence>
<feature type="transmembrane region" description="Helical" evidence="5">
    <location>
        <begin position="83"/>
        <end position="101"/>
    </location>
</feature>
<feature type="domain" description="Cation efflux protein transmembrane" evidence="6">
    <location>
        <begin position="24"/>
        <end position="199"/>
    </location>
</feature>
<keyword evidence="3 5" id="KW-1133">Transmembrane helix</keyword>
<evidence type="ECO:0000313" key="8">
    <source>
        <dbReference type="Proteomes" id="UP000177310"/>
    </source>
</evidence>
<dbReference type="InterPro" id="IPR058533">
    <property type="entry name" value="Cation_efflux_TM"/>
</dbReference>
<dbReference type="NCBIfam" id="TIGR01297">
    <property type="entry name" value="CDF"/>
    <property type="match status" value="1"/>
</dbReference>
<name>A0A1G1YE70_9BACT</name>
<keyword evidence="4 5" id="KW-0472">Membrane</keyword>
<evidence type="ECO:0000256" key="5">
    <source>
        <dbReference type="SAM" id="Phobius"/>
    </source>
</evidence>
<evidence type="ECO:0000256" key="1">
    <source>
        <dbReference type="ARBA" id="ARBA00004141"/>
    </source>
</evidence>
<dbReference type="SUPFAM" id="SSF161111">
    <property type="entry name" value="Cation efflux protein transmembrane domain-like"/>
    <property type="match status" value="1"/>
</dbReference>
<dbReference type="AlphaFoldDB" id="A0A1G1YE70"/>
<comment type="subcellular location">
    <subcellularLocation>
        <location evidence="1">Membrane</location>
        <topology evidence="1">Multi-pass membrane protein</topology>
    </subcellularLocation>
</comment>
<evidence type="ECO:0000256" key="3">
    <source>
        <dbReference type="ARBA" id="ARBA00022989"/>
    </source>
</evidence>
<comment type="caution">
    <text evidence="7">The sequence shown here is derived from an EMBL/GenBank/DDBJ whole genome shotgun (WGS) entry which is preliminary data.</text>
</comment>
<keyword evidence="2 5" id="KW-0812">Transmembrane</keyword>
<feature type="transmembrane region" description="Helical" evidence="5">
    <location>
        <begin position="184"/>
        <end position="202"/>
    </location>
</feature>
<feature type="transmembrane region" description="Helical" evidence="5">
    <location>
        <begin position="21"/>
        <end position="41"/>
    </location>
</feature>
<dbReference type="InterPro" id="IPR027469">
    <property type="entry name" value="Cation_efflux_TMD_sf"/>
</dbReference>
<dbReference type="EMBL" id="MHIL01000028">
    <property type="protein sequence ID" value="OGY50633.1"/>
    <property type="molecule type" value="Genomic_DNA"/>
</dbReference>
<dbReference type="Pfam" id="PF01545">
    <property type="entry name" value="Cation_efflux"/>
    <property type="match status" value="1"/>
</dbReference>
<dbReference type="InterPro" id="IPR050681">
    <property type="entry name" value="CDF/SLC30A"/>
</dbReference>
<dbReference type="GO" id="GO:0005886">
    <property type="term" value="C:plasma membrane"/>
    <property type="evidence" value="ECO:0007669"/>
    <property type="project" value="TreeGrafter"/>
</dbReference>
<dbReference type="GO" id="GO:0005385">
    <property type="term" value="F:zinc ion transmembrane transporter activity"/>
    <property type="evidence" value="ECO:0007669"/>
    <property type="project" value="TreeGrafter"/>
</dbReference>
<dbReference type="InterPro" id="IPR002524">
    <property type="entry name" value="Cation_efflux"/>
</dbReference>
<organism evidence="7 8">
    <name type="scientific">Candidatus Buchananbacteria bacterium RIFCSPHIGHO2_02_FULL_56_16</name>
    <dbReference type="NCBI Taxonomy" id="1797542"/>
    <lineage>
        <taxon>Bacteria</taxon>
        <taxon>Candidatus Buchananiibacteriota</taxon>
    </lineage>
</organism>
<feature type="transmembrane region" description="Helical" evidence="5">
    <location>
        <begin position="53"/>
        <end position="71"/>
    </location>
</feature>
<feature type="transmembrane region" description="Helical" evidence="5">
    <location>
        <begin position="159"/>
        <end position="178"/>
    </location>
</feature>
<accession>A0A1G1YE70</accession>
<sequence length="204" mass="22256">MNGHFPSCTDPGQCWCETRRLIHVLGITAAIFIIELAGAYWSNSLALYADTVHVFLDNLAIVITLAVAVLVRRGYPADLTRKVGFCLNVALLVVLPVWIFIHACLRFGAPQPIIGPVMIVASVLGGIGNWIQLRILERLPGTAEHGIHRALSLHLLSDLMQSVAVIAGGIVIALTKWWVVDSLLSMAIALWILRQTLGLVLGRR</sequence>
<dbReference type="PANTHER" id="PTHR11562">
    <property type="entry name" value="CATION EFFLUX PROTEIN/ ZINC TRANSPORTER"/>
    <property type="match status" value="1"/>
</dbReference>
<evidence type="ECO:0000256" key="2">
    <source>
        <dbReference type="ARBA" id="ARBA00022692"/>
    </source>
</evidence>
<dbReference type="PANTHER" id="PTHR11562:SF17">
    <property type="entry name" value="RE54080P-RELATED"/>
    <property type="match status" value="1"/>
</dbReference>
<dbReference type="Proteomes" id="UP000177310">
    <property type="component" value="Unassembled WGS sequence"/>
</dbReference>
<gene>
    <name evidence="7" type="ORF">A3J59_01380</name>
</gene>
<evidence type="ECO:0000313" key="7">
    <source>
        <dbReference type="EMBL" id="OGY50633.1"/>
    </source>
</evidence>
<proteinExistence type="predicted"/>